<dbReference type="CDD" id="cd11072">
    <property type="entry name" value="CYP71-like"/>
    <property type="match status" value="1"/>
</dbReference>
<name>A0AAD8WNU0_LOLMU</name>
<dbReference type="PANTHER" id="PTHR47955">
    <property type="entry name" value="CYTOCHROME P450 FAMILY 71 PROTEIN"/>
    <property type="match status" value="1"/>
</dbReference>
<comment type="similarity">
    <text evidence="1 10">Belongs to the cytochrome P450 family.</text>
</comment>
<dbReference type="Gene3D" id="1.10.630.10">
    <property type="entry name" value="Cytochrome P450"/>
    <property type="match status" value="1"/>
</dbReference>
<dbReference type="SUPFAM" id="SSF48264">
    <property type="entry name" value="Cytochrome P450"/>
    <property type="match status" value="1"/>
</dbReference>
<dbReference type="PANTHER" id="PTHR47955:SF8">
    <property type="entry name" value="CYTOCHROME P450 71D11-LIKE"/>
    <property type="match status" value="1"/>
</dbReference>
<keyword evidence="4 9" id="KW-0479">Metal-binding</keyword>
<comment type="caution">
    <text evidence="12">The sequence shown here is derived from an EMBL/GenBank/DDBJ whole genome shotgun (WGS) entry which is preliminary data.</text>
</comment>
<dbReference type="GO" id="GO:0004497">
    <property type="term" value="F:monooxygenase activity"/>
    <property type="evidence" value="ECO:0007669"/>
    <property type="project" value="UniProtKB-KW"/>
</dbReference>
<evidence type="ECO:0000256" key="10">
    <source>
        <dbReference type="RuleBase" id="RU000461"/>
    </source>
</evidence>
<dbReference type="Pfam" id="PF00067">
    <property type="entry name" value="p450"/>
    <property type="match status" value="1"/>
</dbReference>
<sequence length="533" mass="59842">MSFQGKAAQNQLYQLTIMEMEMSSYTLFFLSFVTLLVILVSLVSRKSTRTSSSNNPRRPPGPWGLPFLGSLHHLITSQPQLALWNLAKKHGPVMHLRLGQVDTVVISSPAAAQEVLRDKDISFASRPSLLATYIMCYGNIDVAFAPYGAYWRALRKLCMLELLSSRKVRQFAPVRDSETMSLVKEIRATSRGGQPVNLGRLLVLCTSAITGKATFGERCDSDLRDRFMSAMEVVQANGSGFCVGDLFPSLGFVDVASGMRRRLQRAHQQVDTVVDKIIADAEVRREEKKTTTAGDDLLSVMLRVRDEGDIGFPIGNTNIKAIIVDLFTAGTETTSSTAEWVMTELIKNPKMMMKAQAEVRRMLDNKSPHDHENHMEGLHYTRMVIKETMRLHPALPLLLPRVCRETCDVGGFEVTEGTRVFINVWAVARSPENWHEAEEFMPERFQDSEVDYDKGTHYEYLPFGGGRRKCPGDVFATAALELIVARLLYYFDWSLPNGMQPDELDMDVTVGATARRTNHLHLVASPYKIPMEN</sequence>
<organism evidence="12 13">
    <name type="scientific">Lolium multiflorum</name>
    <name type="common">Italian ryegrass</name>
    <name type="synonym">Lolium perenne subsp. multiflorum</name>
    <dbReference type="NCBI Taxonomy" id="4521"/>
    <lineage>
        <taxon>Eukaryota</taxon>
        <taxon>Viridiplantae</taxon>
        <taxon>Streptophyta</taxon>
        <taxon>Embryophyta</taxon>
        <taxon>Tracheophyta</taxon>
        <taxon>Spermatophyta</taxon>
        <taxon>Magnoliopsida</taxon>
        <taxon>Liliopsida</taxon>
        <taxon>Poales</taxon>
        <taxon>Poaceae</taxon>
        <taxon>BOP clade</taxon>
        <taxon>Pooideae</taxon>
        <taxon>Poodae</taxon>
        <taxon>Poeae</taxon>
        <taxon>Poeae Chloroplast Group 2 (Poeae type)</taxon>
        <taxon>Loliodinae</taxon>
        <taxon>Loliinae</taxon>
        <taxon>Lolium</taxon>
    </lineage>
</organism>
<dbReference type="PRINTS" id="PR00463">
    <property type="entry name" value="EP450I"/>
</dbReference>
<evidence type="ECO:0000256" key="3">
    <source>
        <dbReference type="ARBA" id="ARBA00022692"/>
    </source>
</evidence>
<reference evidence="12" key="1">
    <citation type="submission" date="2023-07" db="EMBL/GenBank/DDBJ databases">
        <title>A chromosome-level genome assembly of Lolium multiflorum.</title>
        <authorList>
            <person name="Chen Y."/>
            <person name="Copetti D."/>
            <person name="Kolliker R."/>
            <person name="Studer B."/>
        </authorList>
    </citation>
    <scope>NUCLEOTIDE SEQUENCE</scope>
    <source>
        <strain evidence="12">02402/16</strain>
        <tissue evidence="12">Leaf</tissue>
    </source>
</reference>
<dbReference type="PROSITE" id="PS00086">
    <property type="entry name" value="CYTOCHROME_P450"/>
    <property type="match status" value="1"/>
</dbReference>
<keyword evidence="11" id="KW-0472">Membrane</keyword>
<evidence type="ECO:0000256" key="2">
    <source>
        <dbReference type="ARBA" id="ARBA00022617"/>
    </source>
</evidence>
<dbReference type="GO" id="GO:0016705">
    <property type="term" value="F:oxidoreductase activity, acting on paired donors, with incorporation or reduction of molecular oxygen"/>
    <property type="evidence" value="ECO:0007669"/>
    <property type="project" value="InterPro"/>
</dbReference>
<keyword evidence="13" id="KW-1185">Reference proteome</keyword>
<accession>A0AAD8WNU0</accession>
<keyword evidence="6 10" id="KW-0560">Oxidoreductase</keyword>
<evidence type="ECO:0000256" key="11">
    <source>
        <dbReference type="SAM" id="Phobius"/>
    </source>
</evidence>
<comment type="cofactor">
    <cofactor evidence="9">
        <name>heme</name>
        <dbReference type="ChEBI" id="CHEBI:30413"/>
    </cofactor>
</comment>
<evidence type="ECO:0000256" key="9">
    <source>
        <dbReference type="PIRSR" id="PIRSR602401-1"/>
    </source>
</evidence>
<dbReference type="InterPro" id="IPR002401">
    <property type="entry name" value="Cyt_P450_E_grp-I"/>
</dbReference>
<dbReference type="InterPro" id="IPR017972">
    <property type="entry name" value="Cyt_P450_CS"/>
</dbReference>
<evidence type="ECO:0000313" key="12">
    <source>
        <dbReference type="EMBL" id="KAK1669309.1"/>
    </source>
</evidence>
<protein>
    <recommendedName>
        <fullName evidence="14">Cytochrome P450 99A2</fullName>
    </recommendedName>
</protein>
<dbReference type="InterPro" id="IPR001128">
    <property type="entry name" value="Cyt_P450"/>
</dbReference>
<feature type="binding site" description="axial binding residue" evidence="9">
    <location>
        <position position="470"/>
    </location>
    <ligand>
        <name>heme</name>
        <dbReference type="ChEBI" id="CHEBI:30413"/>
    </ligand>
    <ligandPart>
        <name>Fe</name>
        <dbReference type="ChEBI" id="CHEBI:18248"/>
    </ligandPart>
</feature>
<dbReference type="Proteomes" id="UP001231189">
    <property type="component" value="Unassembled WGS sequence"/>
</dbReference>
<evidence type="ECO:0000256" key="8">
    <source>
        <dbReference type="ARBA" id="ARBA00023033"/>
    </source>
</evidence>
<dbReference type="GO" id="GO:0020037">
    <property type="term" value="F:heme binding"/>
    <property type="evidence" value="ECO:0007669"/>
    <property type="project" value="InterPro"/>
</dbReference>
<keyword evidence="7 9" id="KW-0408">Iron</keyword>
<evidence type="ECO:0000256" key="5">
    <source>
        <dbReference type="ARBA" id="ARBA00022989"/>
    </source>
</evidence>
<proteinExistence type="inferred from homology"/>
<keyword evidence="8 10" id="KW-0503">Monooxygenase</keyword>
<dbReference type="AlphaFoldDB" id="A0AAD8WNU0"/>
<keyword evidence="2 9" id="KW-0349">Heme</keyword>
<gene>
    <name evidence="12" type="ORF">QYE76_057468</name>
</gene>
<dbReference type="PRINTS" id="PR00385">
    <property type="entry name" value="P450"/>
</dbReference>
<dbReference type="EMBL" id="JAUUTY010000003">
    <property type="protein sequence ID" value="KAK1669309.1"/>
    <property type="molecule type" value="Genomic_DNA"/>
</dbReference>
<keyword evidence="3 11" id="KW-0812">Transmembrane</keyword>
<evidence type="ECO:0008006" key="14">
    <source>
        <dbReference type="Google" id="ProtNLM"/>
    </source>
</evidence>
<keyword evidence="5 11" id="KW-1133">Transmembrane helix</keyword>
<evidence type="ECO:0000313" key="13">
    <source>
        <dbReference type="Proteomes" id="UP001231189"/>
    </source>
</evidence>
<dbReference type="GO" id="GO:0005506">
    <property type="term" value="F:iron ion binding"/>
    <property type="evidence" value="ECO:0007669"/>
    <property type="project" value="InterPro"/>
</dbReference>
<evidence type="ECO:0000256" key="1">
    <source>
        <dbReference type="ARBA" id="ARBA00010617"/>
    </source>
</evidence>
<dbReference type="FunFam" id="1.10.630.10:FF:000043">
    <property type="entry name" value="Cytochrome P450 99A2"/>
    <property type="match status" value="1"/>
</dbReference>
<evidence type="ECO:0000256" key="4">
    <source>
        <dbReference type="ARBA" id="ARBA00022723"/>
    </source>
</evidence>
<dbReference type="InterPro" id="IPR036396">
    <property type="entry name" value="Cyt_P450_sf"/>
</dbReference>
<evidence type="ECO:0000256" key="7">
    <source>
        <dbReference type="ARBA" id="ARBA00023004"/>
    </source>
</evidence>
<evidence type="ECO:0000256" key="6">
    <source>
        <dbReference type="ARBA" id="ARBA00023002"/>
    </source>
</evidence>
<feature type="transmembrane region" description="Helical" evidence="11">
    <location>
        <begin position="22"/>
        <end position="43"/>
    </location>
</feature>